<gene>
    <name evidence="2" type="ORF">VRU48_05635</name>
</gene>
<reference evidence="2 3" key="1">
    <citation type="submission" date="2024-01" db="EMBL/GenBank/DDBJ databases">
        <title>Pedobacter sp. nov., isolated from fresh soil.</title>
        <authorList>
            <person name="Le N.T.T."/>
        </authorList>
    </citation>
    <scope>NUCLEOTIDE SEQUENCE [LARGE SCALE GENOMIC DNA]</scope>
    <source>
        <strain evidence="2 3">KR3-3</strain>
    </source>
</reference>
<keyword evidence="1" id="KW-0812">Transmembrane</keyword>
<evidence type="ECO:0000313" key="3">
    <source>
        <dbReference type="Proteomes" id="UP001336835"/>
    </source>
</evidence>
<feature type="transmembrane region" description="Helical" evidence="1">
    <location>
        <begin position="18"/>
        <end position="36"/>
    </location>
</feature>
<keyword evidence="1" id="KW-1133">Transmembrane helix</keyword>
<evidence type="ECO:0000313" key="2">
    <source>
        <dbReference type="EMBL" id="MEE1944579.1"/>
    </source>
</evidence>
<sequence length="59" mass="6623">MKTQSQTVVANTLSNKHYIYIGLFILLLQAIFHLSVDASIVKHPKSEALKVQDAQRNSL</sequence>
<dbReference type="RefSeq" id="WP_330106947.1">
    <property type="nucleotide sequence ID" value="NZ_JAZDQT010000001.1"/>
</dbReference>
<comment type="caution">
    <text evidence="2">The sequence shown here is derived from an EMBL/GenBank/DDBJ whole genome shotgun (WGS) entry which is preliminary data.</text>
</comment>
<keyword evidence="1" id="KW-0472">Membrane</keyword>
<name>A0ABU7I541_9SPHI</name>
<dbReference type="Proteomes" id="UP001336835">
    <property type="component" value="Unassembled WGS sequence"/>
</dbReference>
<protein>
    <submittedName>
        <fullName evidence="2">Uncharacterized protein</fullName>
    </submittedName>
</protein>
<dbReference type="EMBL" id="JAZDQT010000001">
    <property type="protein sequence ID" value="MEE1944579.1"/>
    <property type="molecule type" value="Genomic_DNA"/>
</dbReference>
<accession>A0ABU7I541</accession>
<keyword evidence="3" id="KW-1185">Reference proteome</keyword>
<organism evidence="2 3">
    <name type="scientific">Pedobacter albus</name>
    <dbReference type="NCBI Taxonomy" id="3113905"/>
    <lineage>
        <taxon>Bacteria</taxon>
        <taxon>Pseudomonadati</taxon>
        <taxon>Bacteroidota</taxon>
        <taxon>Sphingobacteriia</taxon>
        <taxon>Sphingobacteriales</taxon>
        <taxon>Sphingobacteriaceae</taxon>
        <taxon>Pedobacter</taxon>
    </lineage>
</organism>
<evidence type="ECO:0000256" key="1">
    <source>
        <dbReference type="SAM" id="Phobius"/>
    </source>
</evidence>
<proteinExistence type="predicted"/>